<organism evidence="4 5">
    <name type="scientific">Aaosphaeria arxii CBS 175.79</name>
    <dbReference type="NCBI Taxonomy" id="1450172"/>
    <lineage>
        <taxon>Eukaryota</taxon>
        <taxon>Fungi</taxon>
        <taxon>Dikarya</taxon>
        <taxon>Ascomycota</taxon>
        <taxon>Pezizomycotina</taxon>
        <taxon>Dothideomycetes</taxon>
        <taxon>Pleosporomycetidae</taxon>
        <taxon>Pleosporales</taxon>
        <taxon>Pleosporales incertae sedis</taxon>
        <taxon>Aaosphaeria</taxon>
    </lineage>
</organism>
<dbReference type="GeneID" id="54291056"/>
<dbReference type="GO" id="GO:0020037">
    <property type="term" value="F:heme binding"/>
    <property type="evidence" value="ECO:0007669"/>
    <property type="project" value="InterPro"/>
</dbReference>
<keyword evidence="4" id="KW-0503">Monooxygenase</keyword>
<keyword evidence="3" id="KW-0732">Signal</keyword>
<dbReference type="PANTHER" id="PTHR24305:SF166">
    <property type="entry name" value="CYTOCHROME P450 12A4, MITOCHONDRIAL-RELATED"/>
    <property type="match status" value="1"/>
</dbReference>
<keyword evidence="2" id="KW-0349">Heme</keyword>
<dbReference type="GO" id="GO:0005506">
    <property type="term" value="F:iron ion binding"/>
    <property type="evidence" value="ECO:0007669"/>
    <property type="project" value="InterPro"/>
</dbReference>
<evidence type="ECO:0000313" key="5">
    <source>
        <dbReference type="Proteomes" id="UP000799778"/>
    </source>
</evidence>
<accession>A0A6A5Y2S2</accession>
<reference evidence="4" key="1">
    <citation type="journal article" date="2020" name="Stud. Mycol.">
        <title>101 Dothideomycetes genomes: a test case for predicting lifestyles and emergence of pathogens.</title>
        <authorList>
            <person name="Haridas S."/>
            <person name="Albert R."/>
            <person name="Binder M."/>
            <person name="Bloem J."/>
            <person name="Labutti K."/>
            <person name="Salamov A."/>
            <person name="Andreopoulos B."/>
            <person name="Baker S."/>
            <person name="Barry K."/>
            <person name="Bills G."/>
            <person name="Bluhm B."/>
            <person name="Cannon C."/>
            <person name="Castanera R."/>
            <person name="Culley D."/>
            <person name="Daum C."/>
            <person name="Ezra D."/>
            <person name="Gonzalez J."/>
            <person name="Henrissat B."/>
            <person name="Kuo A."/>
            <person name="Liang C."/>
            <person name="Lipzen A."/>
            <person name="Lutzoni F."/>
            <person name="Magnuson J."/>
            <person name="Mondo S."/>
            <person name="Nolan M."/>
            <person name="Ohm R."/>
            <person name="Pangilinan J."/>
            <person name="Park H.-J."/>
            <person name="Ramirez L."/>
            <person name="Alfaro M."/>
            <person name="Sun H."/>
            <person name="Tritt A."/>
            <person name="Yoshinaga Y."/>
            <person name="Zwiers L.-H."/>
            <person name="Turgeon B."/>
            <person name="Goodwin S."/>
            <person name="Spatafora J."/>
            <person name="Crous P."/>
            <person name="Grigoriev I."/>
        </authorList>
    </citation>
    <scope>NUCLEOTIDE SEQUENCE</scope>
    <source>
        <strain evidence="4">CBS 175.79</strain>
    </source>
</reference>
<evidence type="ECO:0000256" key="3">
    <source>
        <dbReference type="SAM" id="SignalP"/>
    </source>
</evidence>
<dbReference type="PRINTS" id="PR00463">
    <property type="entry name" value="EP450I"/>
</dbReference>
<dbReference type="RefSeq" id="XP_033388194.1">
    <property type="nucleotide sequence ID" value="XM_033533659.1"/>
</dbReference>
<feature type="chain" id="PRO_5025556151" evidence="3">
    <location>
        <begin position="27"/>
        <end position="572"/>
    </location>
</feature>
<dbReference type="SUPFAM" id="SSF48264">
    <property type="entry name" value="Cytochrome P450"/>
    <property type="match status" value="1"/>
</dbReference>
<dbReference type="InterPro" id="IPR002401">
    <property type="entry name" value="Cyt_P450_E_grp-I"/>
</dbReference>
<dbReference type="InterPro" id="IPR050121">
    <property type="entry name" value="Cytochrome_P450_monoxygenase"/>
</dbReference>
<dbReference type="InterPro" id="IPR001128">
    <property type="entry name" value="Cyt_P450"/>
</dbReference>
<keyword evidence="2" id="KW-0408">Iron</keyword>
<dbReference type="InterPro" id="IPR036396">
    <property type="entry name" value="Cyt_P450_sf"/>
</dbReference>
<feature type="signal peptide" evidence="3">
    <location>
        <begin position="1"/>
        <end position="26"/>
    </location>
</feature>
<gene>
    <name evidence="4" type="ORF">BU24DRAFT_489726</name>
</gene>
<dbReference type="Pfam" id="PF00067">
    <property type="entry name" value="p450"/>
    <property type="match status" value="1"/>
</dbReference>
<dbReference type="EMBL" id="ML978067">
    <property type="protein sequence ID" value="KAF2019855.1"/>
    <property type="molecule type" value="Genomic_DNA"/>
</dbReference>
<keyword evidence="2" id="KW-0479">Metal-binding</keyword>
<dbReference type="OrthoDB" id="1470350at2759"/>
<sequence>MAFLAIAFTILALPIGFFLWSAQCLARNCAIAKASGIPYITRWVAPINPFWLLYGTSIVKFLQRFGLATDRLRRIYPFGWEANERATIHEEHGEMFLVAHPGGLQLCVANAETIYDILQRRTDFRRNMEEFAVINVYGKNLATTDDQEWQRHRKMTAVTFTEKNNELVWVQSLAQAKGMLDYWLVEQKGGKAIRTVHDDTKIFTLNVLAAALFDQPYPFEGYGKVDANKRSDDQSYQYRDSLGVILISVIQILVFGEEGLKAWWTPKSFKRASAAVATFRSYILTLMNEERAHIAEKKPDRDNLVARLVRACNEVQVDGPDKNVRNMTLTETEIISNLFVYAFAGNDTTAVGLTNILIHMAANPETQDWISEELNHYLSGSDPHAWTYDSFFKLKRCQAVIMESLRICHPLSQLVKTVNNTPQPIKVNDKSYTIPAGTSVHCSLPALHTLPRYWGSSAMTWNPSRFISTPGLEGKTATFEHEVLAPDTSEHFLPWAWGQRVCPGKRFSQAEIAAVLAVMFRDWKLDVVCEGGESPRQATERAWRESLVIDHEGHMLHEMEAPESIGLRWARR</sequence>
<dbReference type="Proteomes" id="UP000799778">
    <property type="component" value="Unassembled WGS sequence"/>
</dbReference>
<evidence type="ECO:0000256" key="1">
    <source>
        <dbReference type="ARBA" id="ARBA00010617"/>
    </source>
</evidence>
<keyword evidence="4" id="KW-0560">Oxidoreductase</keyword>
<keyword evidence="5" id="KW-1185">Reference proteome</keyword>
<evidence type="ECO:0000256" key="2">
    <source>
        <dbReference type="PIRSR" id="PIRSR602401-1"/>
    </source>
</evidence>
<comment type="cofactor">
    <cofactor evidence="2">
        <name>heme</name>
        <dbReference type="ChEBI" id="CHEBI:30413"/>
    </cofactor>
</comment>
<evidence type="ECO:0000313" key="4">
    <source>
        <dbReference type="EMBL" id="KAF2019855.1"/>
    </source>
</evidence>
<dbReference type="GO" id="GO:0016705">
    <property type="term" value="F:oxidoreductase activity, acting on paired donors, with incorporation or reduction of molecular oxygen"/>
    <property type="evidence" value="ECO:0007669"/>
    <property type="project" value="InterPro"/>
</dbReference>
<proteinExistence type="inferred from homology"/>
<dbReference type="GO" id="GO:0004497">
    <property type="term" value="F:monooxygenase activity"/>
    <property type="evidence" value="ECO:0007669"/>
    <property type="project" value="UniProtKB-KW"/>
</dbReference>
<dbReference type="PRINTS" id="PR00385">
    <property type="entry name" value="P450"/>
</dbReference>
<feature type="binding site" description="axial binding residue" evidence="2">
    <location>
        <position position="502"/>
    </location>
    <ligand>
        <name>heme</name>
        <dbReference type="ChEBI" id="CHEBI:30413"/>
    </ligand>
    <ligandPart>
        <name>Fe</name>
        <dbReference type="ChEBI" id="CHEBI:18248"/>
    </ligandPart>
</feature>
<dbReference type="PANTHER" id="PTHR24305">
    <property type="entry name" value="CYTOCHROME P450"/>
    <property type="match status" value="1"/>
</dbReference>
<comment type="similarity">
    <text evidence="1">Belongs to the cytochrome P450 family.</text>
</comment>
<dbReference type="AlphaFoldDB" id="A0A6A5Y2S2"/>
<dbReference type="Gene3D" id="1.10.630.10">
    <property type="entry name" value="Cytochrome P450"/>
    <property type="match status" value="1"/>
</dbReference>
<name>A0A6A5Y2S2_9PLEO</name>
<protein>
    <submittedName>
        <fullName evidence="4">Cytochrome P450 monooxygenase-like protein</fullName>
    </submittedName>
</protein>